<organism evidence="3 4">
    <name type="scientific">Knoellia sinensis KCTC 19936</name>
    <dbReference type="NCBI Taxonomy" id="1385520"/>
    <lineage>
        <taxon>Bacteria</taxon>
        <taxon>Bacillati</taxon>
        <taxon>Actinomycetota</taxon>
        <taxon>Actinomycetes</taxon>
        <taxon>Micrococcales</taxon>
        <taxon>Intrasporangiaceae</taxon>
        <taxon>Knoellia</taxon>
    </lineage>
</organism>
<name>A0A0A0J2F7_9MICO</name>
<dbReference type="AlphaFoldDB" id="A0A0A0J2F7"/>
<dbReference type="EMBL" id="AVPJ01000027">
    <property type="protein sequence ID" value="KGN29841.1"/>
    <property type="molecule type" value="Genomic_DNA"/>
</dbReference>
<feature type="transmembrane region" description="Helical" evidence="2">
    <location>
        <begin position="71"/>
        <end position="96"/>
    </location>
</feature>
<dbReference type="RefSeq" id="WP_035919314.1">
    <property type="nucleotide sequence ID" value="NZ_AVPJ01000027.1"/>
</dbReference>
<comment type="caution">
    <text evidence="3">The sequence shown here is derived from an EMBL/GenBank/DDBJ whole genome shotgun (WGS) entry which is preliminary data.</text>
</comment>
<evidence type="ECO:0000256" key="2">
    <source>
        <dbReference type="SAM" id="Phobius"/>
    </source>
</evidence>
<feature type="transmembrane region" description="Helical" evidence="2">
    <location>
        <begin position="108"/>
        <end position="135"/>
    </location>
</feature>
<feature type="transmembrane region" description="Helical" evidence="2">
    <location>
        <begin position="183"/>
        <end position="207"/>
    </location>
</feature>
<feature type="region of interest" description="Disordered" evidence="1">
    <location>
        <begin position="1"/>
        <end position="28"/>
    </location>
</feature>
<feature type="transmembrane region" description="Helical" evidence="2">
    <location>
        <begin position="32"/>
        <end position="51"/>
    </location>
</feature>
<sequence length="218" mass="21143">MTATAAATSQVQALPETPESATTGTTDRGPRLVSLAGGLMLGGAGLGVLFTNPIPGETGAAVTAALAAQAGLLQALSILAVFGAAALLVAAARLAARLDGVTARVASGAGVAVALLGAMYVSSFGAGSMVGTLLLTSPGPGLGEATLVSINVLELTRYAPSLAVTAAAVVGRRHLSRPLVVSAAVLAVLIAVPFTSWAAAIVVPLWLGLAGATISARA</sequence>
<accession>A0A0A0J2F7</accession>
<dbReference type="STRING" id="1385520.N802_10470"/>
<protein>
    <submittedName>
        <fullName evidence="3">Uncharacterized protein</fullName>
    </submittedName>
</protein>
<keyword evidence="2" id="KW-0472">Membrane</keyword>
<keyword evidence="2" id="KW-1133">Transmembrane helix</keyword>
<dbReference type="Proteomes" id="UP000030002">
    <property type="component" value="Unassembled WGS sequence"/>
</dbReference>
<reference evidence="3 4" key="1">
    <citation type="submission" date="2013-08" db="EMBL/GenBank/DDBJ databases">
        <title>The genome sequence of Knoellia sinensis.</title>
        <authorList>
            <person name="Zhu W."/>
            <person name="Wang G."/>
        </authorList>
    </citation>
    <scope>NUCLEOTIDE SEQUENCE [LARGE SCALE GENOMIC DNA]</scope>
    <source>
        <strain evidence="3 4">KCTC 19936</strain>
    </source>
</reference>
<gene>
    <name evidence="3" type="ORF">N802_10470</name>
</gene>
<keyword evidence="4" id="KW-1185">Reference proteome</keyword>
<evidence type="ECO:0000256" key="1">
    <source>
        <dbReference type="SAM" id="MobiDB-lite"/>
    </source>
</evidence>
<evidence type="ECO:0000313" key="3">
    <source>
        <dbReference type="EMBL" id="KGN29841.1"/>
    </source>
</evidence>
<keyword evidence="2" id="KW-0812">Transmembrane</keyword>
<evidence type="ECO:0000313" key="4">
    <source>
        <dbReference type="Proteomes" id="UP000030002"/>
    </source>
</evidence>
<proteinExistence type="predicted"/>